<protein>
    <submittedName>
        <fullName evidence="3">Nuclear transport factor 2 family protein</fullName>
    </submittedName>
</protein>
<dbReference type="EMBL" id="SZUA01000003">
    <property type="protein sequence ID" value="TKR29758.1"/>
    <property type="molecule type" value="Genomic_DNA"/>
</dbReference>
<gene>
    <name evidence="3" type="ORF">FCE95_16710</name>
</gene>
<dbReference type="Gene3D" id="3.10.450.50">
    <property type="match status" value="1"/>
</dbReference>
<accession>A0A4U5JN62</accession>
<dbReference type="Pfam" id="PF14534">
    <property type="entry name" value="DUF4440"/>
    <property type="match status" value="1"/>
</dbReference>
<keyword evidence="1" id="KW-0732">Signal</keyword>
<dbReference type="InterPro" id="IPR032710">
    <property type="entry name" value="NTF2-like_dom_sf"/>
</dbReference>
<proteinExistence type="predicted"/>
<feature type="chain" id="PRO_5020810467" evidence="1">
    <location>
        <begin position="21"/>
        <end position="143"/>
    </location>
</feature>
<dbReference type="InterPro" id="IPR027843">
    <property type="entry name" value="DUF4440"/>
</dbReference>
<feature type="domain" description="DUF4440" evidence="2">
    <location>
        <begin position="27"/>
        <end position="133"/>
    </location>
</feature>
<reference evidence="3 4" key="1">
    <citation type="submission" date="2019-04" db="EMBL/GenBank/DDBJ databases">
        <title>Reference strain of H23.</title>
        <authorList>
            <person name="Luo X."/>
        </authorList>
    </citation>
    <scope>NUCLEOTIDE SEQUENCE [LARGE SCALE GENOMIC DNA]</scope>
    <source>
        <strain evidence="3 4">H23</strain>
    </source>
</reference>
<sequence>MKRIALSTAVGLVFAAPAMASDVDAGIAAAIKTYDETWDRKDLAGLEAVLAPEYVYFSSKGGVLSRQQWLDRLSNATYRLDSTERGEMDAHVSGTAAVVGTRWKGHGTSKGKPFRDDQRCSMALTKASGEWKVLSEHCTQIVP</sequence>
<keyword evidence="4" id="KW-1185">Reference proteome</keyword>
<evidence type="ECO:0000256" key="1">
    <source>
        <dbReference type="SAM" id="SignalP"/>
    </source>
</evidence>
<dbReference type="Proteomes" id="UP000308707">
    <property type="component" value="Unassembled WGS sequence"/>
</dbReference>
<dbReference type="RefSeq" id="WP_137268161.1">
    <property type="nucleotide sequence ID" value="NZ_SZUA01000003.1"/>
</dbReference>
<feature type="signal peptide" evidence="1">
    <location>
        <begin position="1"/>
        <end position="20"/>
    </location>
</feature>
<evidence type="ECO:0000313" key="3">
    <source>
        <dbReference type="EMBL" id="TKR29758.1"/>
    </source>
</evidence>
<dbReference type="AlphaFoldDB" id="A0A4U5JN62"/>
<organism evidence="3 4">
    <name type="scientific">Luteimonas gilva</name>
    <dbReference type="NCBI Taxonomy" id="2572684"/>
    <lineage>
        <taxon>Bacteria</taxon>
        <taxon>Pseudomonadati</taxon>
        <taxon>Pseudomonadota</taxon>
        <taxon>Gammaproteobacteria</taxon>
        <taxon>Lysobacterales</taxon>
        <taxon>Lysobacteraceae</taxon>
        <taxon>Luteimonas</taxon>
    </lineage>
</organism>
<evidence type="ECO:0000259" key="2">
    <source>
        <dbReference type="Pfam" id="PF14534"/>
    </source>
</evidence>
<dbReference type="OrthoDB" id="5383110at2"/>
<evidence type="ECO:0000313" key="4">
    <source>
        <dbReference type="Proteomes" id="UP000308707"/>
    </source>
</evidence>
<comment type="caution">
    <text evidence="3">The sequence shown here is derived from an EMBL/GenBank/DDBJ whole genome shotgun (WGS) entry which is preliminary data.</text>
</comment>
<dbReference type="SUPFAM" id="SSF54427">
    <property type="entry name" value="NTF2-like"/>
    <property type="match status" value="1"/>
</dbReference>
<name>A0A4U5JN62_9GAMM</name>